<organism evidence="2 3">
    <name type="scientific">Sphingobacterium olei</name>
    <dbReference type="NCBI Taxonomy" id="2571155"/>
    <lineage>
        <taxon>Bacteria</taxon>
        <taxon>Pseudomonadati</taxon>
        <taxon>Bacteroidota</taxon>
        <taxon>Sphingobacteriia</taxon>
        <taxon>Sphingobacteriales</taxon>
        <taxon>Sphingobacteriaceae</taxon>
        <taxon>Sphingobacterium</taxon>
    </lineage>
</organism>
<dbReference type="SUPFAM" id="SSF57802">
    <property type="entry name" value="Rubredoxin-like"/>
    <property type="match status" value="1"/>
</dbReference>
<evidence type="ECO:0000259" key="1">
    <source>
        <dbReference type="Pfam" id="PF14206"/>
    </source>
</evidence>
<evidence type="ECO:0000313" key="3">
    <source>
        <dbReference type="Proteomes" id="UP000306808"/>
    </source>
</evidence>
<keyword evidence="3" id="KW-1185">Reference proteome</keyword>
<dbReference type="AlphaFoldDB" id="A0A4V5MMS6"/>
<feature type="domain" description="Cysteine-rich CPCC" evidence="1">
    <location>
        <begin position="8"/>
        <end position="80"/>
    </location>
</feature>
<name>A0A4V5MMS6_9SPHI</name>
<dbReference type="InterPro" id="IPR025983">
    <property type="entry name" value="Cys_rich_CPCC"/>
</dbReference>
<protein>
    <recommendedName>
        <fullName evidence="1">Cysteine-rich CPCC domain-containing protein</fullName>
    </recommendedName>
</protein>
<comment type="caution">
    <text evidence="2">The sequence shown here is derived from an EMBL/GenBank/DDBJ whole genome shotgun (WGS) entry which is preliminary data.</text>
</comment>
<dbReference type="Proteomes" id="UP000306808">
    <property type="component" value="Unassembled WGS sequence"/>
</dbReference>
<proteinExistence type="predicted"/>
<dbReference type="RefSeq" id="WP_136900334.1">
    <property type="nucleotide sequence ID" value="NZ_SUME01000002.1"/>
</dbReference>
<dbReference type="OrthoDB" id="1456570at2"/>
<sequence>MDKTNKTKCACCGFLTLDIDVISDICPVCFWQKDFYQEEHIDDSGGPNLVSLREARENFKSFGAIEERFVNLVRPPKKDEIKE</sequence>
<accession>A0A4V5MMS6</accession>
<dbReference type="EMBL" id="SUME01000002">
    <property type="protein sequence ID" value="TJZ61988.1"/>
    <property type="molecule type" value="Genomic_DNA"/>
</dbReference>
<evidence type="ECO:0000313" key="2">
    <source>
        <dbReference type="EMBL" id="TJZ61988.1"/>
    </source>
</evidence>
<dbReference type="Pfam" id="PF14206">
    <property type="entry name" value="Cys_rich_CPCC"/>
    <property type="match status" value="1"/>
</dbReference>
<reference evidence="2 3" key="1">
    <citation type="submission" date="2019-04" db="EMBL/GenBank/DDBJ databases">
        <title>Sphingobacterium olei sp. nov., isolated from oil-contaminated soil.</title>
        <authorList>
            <person name="Liu B."/>
        </authorList>
    </citation>
    <scope>NUCLEOTIDE SEQUENCE [LARGE SCALE GENOMIC DNA]</scope>
    <source>
        <strain evidence="2 3">HAL-9</strain>
    </source>
</reference>
<gene>
    <name evidence="2" type="ORF">FAZ15_05605</name>
</gene>